<dbReference type="InterPro" id="IPR050980">
    <property type="entry name" value="2C_sensor_his_kinase"/>
</dbReference>
<feature type="domain" description="Histidine kinase" evidence="11">
    <location>
        <begin position="350"/>
        <end position="554"/>
    </location>
</feature>
<dbReference type="SUPFAM" id="SSF55785">
    <property type="entry name" value="PYP-like sensor domain (PAS domain)"/>
    <property type="match status" value="1"/>
</dbReference>
<keyword evidence="4" id="KW-1003">Cell membrane</keyword>
<keyword evidence="9 12" id="KW-0067">ATP-binding</keyword>
<evidence type="ECO:0000256" key="7">
    <source>
        <dbReference type="ARBA" id="ARBA00022741"/>
    </source>
</evidence>
<keyword evidence="5" id="KW-0597">Phosphoprotein</keyword>
<dbReference type="SUPFAM" id="SSF47384">
    <property type="entry name" value="Homodimeric domain of signal transducing histidine kinase"/>
    <property type="match status" value="1"/>
</dbReference>
<feature type="transmembrane region" description="Helical" evidence="10">
    <location>
        <begin position="145"/>
        <end position="167"/>
    </location>
</feature>
<keyword evidence="10" id="KW-0472">Membrane</keyword>
<evidence type="ECO:0000256" key="2">
    <source>
        <dbReference type="ARBA" id="ARBA00004651"/>
    </source>
</evidence>
<evidence type="ECO:0000313" key="13">
    <source>
        <dbReference type="Proteomes" id="UP001254813"/>
    </source>
</evidence>
<dbReference type="Pfam" id="PF02518">
    <property type="entry name" value="HATPase_c"/>
    <property type="match status" value="1"/>
</dbReference>
<proteinExistence type="predicted"/>
<dbReference type="InterPro" id="IPR003594">
    <property type="entry name" value="HATPase_dom"/>
</dbReference>
<sequence length="564" mass="60743">MAWQVTPYSLPLALSAVVAFAVGVGLARRRRRPGATELSALHVALSGWALVSLLEISSVPISRKMTFSALLYGFVGATSVSWLAFAAAFTDRLTRDARVWVSLATLPVAVVAAALAYPATTLVWTDVRTEVVAGNVHLVVDRGPLFVVFFVFCYLLLTAGTALIARATLSSRTYRQQSALLLGALAVTWVTNVVYFFGLFPPGLDPTPMAFTVSGGLFALALLEFDLFDALPAAREAVRDHVIDDLRDGVVVVVDDEISDINPAAAAALGEPADAVTGRRLDAVAATLAARLDAGERSFEYAPEWCDAIYDVRVSSFSSVTGRIVGEVITLRDVTARRRREQRLSVMNRMLRHDLRNDLNVVSGYASLVADEHGDETDRRAAARKVVERVEEMLDTANKVRDVERALDSGSHPRERVDVGPMLRELVDRAETDSPGSTVVYDGPDAVPVVATPLVESVFDNLVENAIRHCDGDPTVRVAVELDANAVVTVEDDGPGIPEHELDAIRAGGETPLRHASGYGLWLVTWLVNQSGGRVTFDSDATGTRVRVTLPRATEADEGSEATA</sequence>
<reference evidence="12 13" key="1">
    <citation type="submission" date="2022-06" db="EMBL/GenBank/DDBJ databases">
        <title>Halogeometricum sp. a new haloarchaeum isolate from saline soil.</title>
        <authorList>
            <person name="Strakova D."/>
            <person name="Galisteo C."/>
            <person name="Sanchez-Porro C."/>
            <person name="Ventosa A."/>
        </authorList>
    </citation>
    <scope>NUCLEOTIDE SEQUENCE [LARGE SCALE GENOMIC DNA]</scope>
    <source>
        <strain evidence="13">S3BR25-2</strain>
    </source>
</reference>
<dbReference type="CDD" id="cd00075">
    <property type="entry name" value="HATPase"/>
    <property type="match status" value="1"/>
</dbReference>
<evidence type="ECO:0000256" key="10">
    <source>
        <dbReference type="SAM" id="Phobius"/>
    </source>
</evidence>
<keyword evidence="10" id="KW-1133">Transmembrane helix</keyword>
<dbReference type="Gene3D" id="3.30.450.20">
    <property type="entry name" value="PAS domain"/>
    <property type="match status" value="1"/>
</dbReference>
<protein>
    <recommendedName>
        <fullName evidence="3">histidine kinase</fullName>
        <ecNumber evidence="3">2.7.13.3</ecNumber>
    </recommendedName>
</protein>
<comment type="subcellular location">
    <subcellularLocation>
        <location evidence="2">Cell membrane</location>
        <topology evidence="2">Multi-pass membrane protein</topology>
    </subcellularLocation>
</comment>
<dbReference type="EMBL" id="JAMQOQ010000001">
    <property type="protein sequence ID" value="MDS0293194.1"/>
    <property type="molecule type" value="Genomic_DNA"/>
</dbReference>
<dbReference type="PRINTS" id="PR00344">
    <property type="entry name" value="BCTRLSENSOR"/>
</dbReference>
<evidence type="ECO:0000256" key="5">
    <source>
        <dbReference type="ARBA" id="ARBA00022553"/>
    </source>
</evidence>
<dbReference type="PANTHER" id="PTHR44936">
    <property type="entry name" value="SENSOR PROTEIN CREC"/>
    <property type="match status" value="1"/>
</dbReference>
<dbReference type="Gene3D" id="1.10.287.130">
    <property type="match status" value="1"/>
</dbReference>
<name>A0ABU2FYP1_9EURY</name>
<evidence type="ECO:0000256" key="9">
    <source>
        <dbReference type="ARBA" id="ARBA00022840"/>
    </source>
</evidence>
<evidence type="ECO:0000313" key="12">
    <source>
        <dbReference type="EMBL" id="MDS0293194.1"/>
    </source>
</evidence>
<feature type="transmembrane region" description="Helical" evidence="10">
    <location>
        <begin position="6"/>
        <end position="26"/>
    </location>
</feature>
<dbReference type="InterPro" id="IPR005467">
    <property type="entry name" value="His_kinase_dom"/>
</dbReference>
<dbReference type="Gene3D" id="3.30.565.10">
    <property type="entry name" value="Histidine kinase-like ATPase, C-terminal domain"/>
    <property type="match status" value="1"/>
</dbReference>
<evidence type="ECO:0000256" key="8">
    <source>
        <dbReference type="ARBA" id="ARBA00022777"/>
    </source>
</evidence>
<keyword evidence="7" id="KW-0547">Nucleotide-binding</keyword>
<comment type="caution">
    <text evidence="12">The sequence shown here is derived from an EMBL/GenBank/DDBJ whole genome shotgun (WGS) entry which is preliminary data.</text>
</comment>
<dbReference type="InterPro" id="IPR031621">
    <property type="entry name" value="HisKA_7TM"/>
</dbReference>
<dbReference type="InterPro" id="IPR035965">
    <property type="entry name" value="PAS-like_dom_sf"/>
</dbReference>
<evidence type="ECO:0000256" key="4">
    <source>
        <dbReference type="ARBA" id="ARBA00022475"/>
    </source>
</evidence>
<evidence type="ECO:0000256" key="1">
    <source>
        <dbReference type="ARBA" id="ARBA00000085"/>
    </source>
</evidence>
<dbReference type="PROSITE" id="PS50109">
    <property type="entry name" value="HIS_KIN"/>
    <property type="match status" value="1"/>
</dbReference>
<dbReference type="InterPro" id="IPR036890">
    <property type="entry name" value="HATPase_C_sf"/>
</dbReference>
<keyword evidence="10" id="KW-0812">Transmembrane</keyword>
<dbReference type="EC" id="2.7.13.3" evidence="3"/>
<feature type="transmembrane region" description="Helical" evidence="10">
    <location>
        <begin position="101"/>
        <end position="125"/>
    </location>
</feature>
<organism evidence="12 13">
    <name type="scientific">Halogeometricum luteum</name>
    <dbReference type="NCBI Taxonomy" id="2950537"/>
    <lineage>
        <taxon>Archaea</taxon>
        <taxon>Methanobacteriati</taxon>
        <taxon>Methanobacteriota</taxon>
        <taxon>Stenosarchaea group</taxon>
        <taxon>Halobacteria</taxon>
        <taxon>Halobacteriales</taxon>
        <taxon>Haloferacaceae</taxon>
        <taxon>Halogeometricum</taxon>
    </lineage>
</organism>
<dbReference type="GO" id="GO:0005524">
    <property type="term" value="F:ATP binding"/>
    <property type="evidence" value="ECO:0007669"/>
    <property type="project" value="UniProtKB-KW"/>
</dbReference>
<feature type="transmembrane region" description="Helical" evidence="10">
    <location>
        <begin position="179"/>
        <end position="197"/>
    </location>
</feature>
<keyword evidence="13" id="KW-1185">Reference proteome</keyword>
<accession>A0ABU2FYP1</accession>
<dbReference type="InterPro" id="IPR004358">
    <property type="entry name" value="Sig_transdc_His_kin-like_C"/>
</dbReference>
<dbReference type="Pfam" id="PF16927">
    <property type="entry name" value="HisKA_7TM"/>
    <property type="match status" value="1"/>
</dbReference>
<dbReference type="CDD" id="cd00082">
    <property type="entry name" value="HisKA"/>
    <property type="match status" value="1"/>
</dbReference>
<dbReference type="InterPro" id="IPR036097">
    <property type="entry name" value="HisK_dim/P_sf"/>
</dbReference>
<feature type="transmembrane region" description="Helical" evidence="10">
    <location>
        <begin position="69"/>
        <end position="89"/>
    </location>
</feature>
<dbReference type="InterPro" id="IPR003661">
    <property type="entry name" value="HisK_dim/P_dom"/>
</dbReference>
<evidence type="ECO:0000256" key="6">
    <source>
        <dbReference type="ARBA" id="ARBA00022679"/>
    </source>
</evidence>
<keyword evidence="8" id="KW-0418">Kinase</keyword>
<dbReference type="RefSeq" id="WP_310927015.1">
    <property type="nucleotide sequence ID" value="NZ_JAMQOQ010000001.1"/>
</dbReference>
<feature type="transmembrane region" description="Helical" evidence="10">
    <location>
        <begin position="38"/>
        <end position="57"/>
    </location>
</feature>
<comment type="catalytic activity">
    <reaction evidence="1">
        <text>ATP + protein L-histidine = ADP + protein N-phospho-L-histidine.</text>
        <dbReference type="EC" id="2.7.13.3"/>
    </reaction>
</comment>
<evidence type="ECO:0000256" key="3">
    <source>
        <dbReference type="ARBA" id="ARBA00012438"/>
    </source>
</evidence>
<dbReference type="SMART" id="SM00388">
    <property type="entry name" value="HisKA"/>
    <property type="match status" value="1"/>
</dbReference>
<dbReference type="PANTHER" id="PTHR44936:SF10">
    <property type="entry name" value="SENSOR PROTEIN RSTB"/>
    <property type="match status" value="1"/>
</dbReference>
<keyword evidence="6" id="KW-0808">Transferase</keyword>
<dbReference type="SMART" id="SM00387">
    <property type="entry name" value="HATPase_c"/>
    <property type="match status" value="1"/>
</dbReference>
<gene>
    <name evidence="12" type="ORF">NDI79_03285</name>
</gene>
<dbReference type="SUPFAM" id="SSF55874">
    <property type="entry name" value="ATPase domain of HSP90 chaperone/DNA topoisomerase II/histidine kinase"/>
    <property type="match status" value="1"/>
</dbReference>
<evidence type="ECO:0000259" key="11">
    <source>
        <dbReference type="PROSITE" id="PS50109"/>
    </source>
</evidence>
<dbReference type="Proteomes" id="UP001254813">
    <property type="component" value="Unassembled WGS sequence"/>
</dbReference>
<dbReference type="Pfam" id="PF00512">
    <property type="entry name" value="HisKA"/>
    <property type="match status" value="1"/>
</dbReference>